<protein>
    <submittedName>
        <fullName evidence="3">Uncharacterized protein</fullName>
    </submittedName>
</protein>
<keyword evidence="4" id="KW-1185">Reference proteome</keyword>
<accession>A0A7N0R972</accession>
<dbReference type="Proteomes" id="UP000594263">
    <property type="component" value="Unplaced"/>
</dbReference>
<evidence type="ECO:0000256" key="2">
    <source>
        <dbReference type="SAM" id="SignalP"/>
    </source>
</evidence>
<dbReference type="Gramene" id="Kaladp0002s0050.1.v1.1">
    <property type="protein sequence ID" value="Kaladp0002s0050.1.v1.1.CDS.1"/>
    <property type="gene ID" value="Kaladp0002s0050.v1.1"/>
</dbReference>
<feature type="region of interest" description="Disordered" evidence="1">
    <location>
        <begin position="126"/>
        <end position="150"/>
    </location>
</feature>
<feature type="chain" id="PRO_5029828385" evidence="2">
    <location>
        <begin position="27"/>
        <end position="150"/>
    </location>
</feature>
<feature type="signal peptide" evidence="2">
    <location>
        <begin position="1"/>
        <end position="26"/>
    </location>
</feature>
<name>A0A7N0R972_KALFE</name>
<reference evidence="3" key="1">
    <citation type="submission" date="2021-01" db="UniProtKB">
        <authorList>
            <consortium name="EnsemblPlants"/>
        </authorList>
    </citation>
    <scope>IDENTIFICATION</scope>
</reference>
<evidence type="ECO:0000313" key="3">
    <source>
        <dbReference type="EnsemblPlants" id="Kaladp0002s0050.1.v1.1.CDS.1"/>
    </source>
</evidence>
<dbReference type="AlphaFoldDB" id="A0A7N0R972"/>
<evidence type="ECO:0000256" key="1">
    <source>
        <dbReference type="SAM" id="MobiDB-lite"/>
    </source>
</evidence>
<evidence type="ECO:0000313" key="4">
    <source>
        <dbReference type="Proteomes" id="UP000594263"/>
    </source>
</evidence>
<sequence length="150" mass="14883">MALMKRGGRFAMSLALLLSSAMLCSASRMLELESYGSDDGLSCNDGCPVNHCDEDCRPDPTACPACPQNDRRSKKGPGIGGLMPSIGFGIGEGYGVDIPGLGTVEGGFGVGVGVGKGSGSTGYAQGSANGRISVPTVPLAGGEARGSAGP</sequence>
<organism evidence="3 4">
    <name type="scientific">Kalanchoe fedtschenkoi</name>
    <name type="common">Lavender scallops</name>
    <name type="synonym">South American air plant</name>
    <dbReference type="NCBI Taxonomy" id="63787"/>
    <lineage>
        <taxon>Eukaryota</taxon>
        <taxon>Viridiplantae</taxon>
        <taxon>Streptophyta</taxon>
        <taxon>Embryophyta</taxon>
        <taxon>Tracheophyta</taxon>
        <taxon>Spermatophyta</taxon>
        <taxon>Magnoliopsida</taxon>
        <taxon>eudicotyledons</taxon>
        <taxon>Gunneridae</taxon>
        <taxon>Pentapetalae</taxon>
        <taxon>Saxifragales</taxon>
        <taxon>Crassulaceae</taxon>
        <taxon>Kalanchoe</taxon>
    </lineage>
</organism>
<dbReference type="EnsemblPlants" id="Kaladp0002s0050.1.v1.1">
    <property type="protein sequence ID" value="Kaladp0002s0050.1.v1.1.CDS.1"/>
    <property type="gene ID" value="Kaladp0002s0050.v1.1"/>
</dbReference>
<keyword evidence="2" id="KW-0732">Signal</keyword>
<proteinExistence type="predicted"/>